<dbReference type="PROSITE" id="PS50093">
    <property type="entry name" value="PKD"/>
    <property type="match status" value="1"/>
</dbReference>
<dbReference type="SUPFAM" id="SSF49299">
    <property type="entry name" value="PKD domain"/>
    <property type="match status" value="3"/>
</dbReference>
<name>A0ABT6FWK5_9FLAO</name>
<keyword evidence="3" id="KW-0677">Repeat</keyword>
<organism evidence="7 8">
    <name type="scientific">Galbibacter pacificus</name>
    <dbReference type="NCBI Taxonomy" id="2996052"/>
    <lineage>
        <taxon>Bacteria</taxon>
        <taxon>Pseudomonadati</taxon>
        <taxon>Bacteroidota</taxon>
        <taxon>Flavobacteriia</taxon>
        <taxon>Flavobacteriales</taxon>
        <taxon>Flavobacteriaceae</taxon>
        <taxon>Galbibacter</taxon>
    </lineage>
</organism>
<dbReference type="RefSeq" id="WP_277901373.1">
    <property type="nucleotide sequence ID" value="NZ_JAPMUA010000008.1"/>
</dbReference>
<dbReference type="EMBL" id="JAPMUA010000008">
    <property type="protein sequence ID" value="MDG3587654.1"/>
    <property type="molecule type" value="Genomic_DNA"/>
</dbReference>
<evidence type="ECO:0000256" key="1">
    <source>
        <dbReference type="ARBA" id="ARBA00004141"/>
    </source>
</evidence>
<evidence type="ECO:0000313" key="7">
    <source>
        <dbReference type="EMBL" id="MDG3587654.1"/>
    </source>
</evidence>
<evidence type="ECO:0000256" key="5">
    <source>
        <dbReference type="ARBA" id="ARBA00023136"/>
    </source>
</evidence>
<comment type="subcellular location">
    <subcellularLocation>
        <location evidence="1">Membrane</location>
        <topology evidence="1">Multi-pass membrane protein</topology>
    </subcellularLocation>
</comment>
<dbReference type="InterPro" id="IPR013783">
    <property type="entry name" value="Ig-like_fold"/>
</dbReference>
<dbReference type="Pfam" id="PF00801">
    <property type="entry name" value="PKD"/>
    <property type="match status" value="1"/>
</dbReference>
<evidence type="ECO:0000313" key="8">
    <source>
        <dbReference type="Proteomes" id="UP001153642"/>
    </source>
</evidence>
<dbReference type="InterPro" id="IPR000601">
    <property type="entry name" value="PKD_dom"/>
</dbReference>
<evidence type="ECO:0000256" key="3">
    <source>
        <dbReference type="ARBA" id="ARBA00022737"/>
    </source>
</evidence>
<keyword evidence="5" id="KW-0472">Membrane</keyword>
<dbReference type="Pfam" id="PF18911">
    <property type="entry name" value="PKD_4"/>
    <property type="match status" value="1"/>
</dbReference>
<proteinExistence type="predicted"/>
<gene>
    <name evidence="7" type="ORF">OSR52_17480</name>
</gene>
<dbReference type="InterPro" id="IPR035986">
    <property type="entry name" value="PKD_dom_sf"/>
</dbReference>
<comment type="caution">
    <text evidence="7">The sequence shown here is derived from an EMBL/GenBank/DDBJ whole genome shotgun (WGS) entry which is preliminary data.</text>
</comment>
<dbReference type="InterPro" id="IPR022409">
    <property type="entry name" value="PKD/Chitinase_dom"/>
</dbReference>
<evidence type="ECO:0000259" key="6">
    <source>
        <dbReference type="PROSITE" id="PS50093"/>
    </source>
</evidence>
<evidence type="ECO:0000256" key="2">
    <source>
        <dbReference type="ARBA" id="ARBA00022692"/>
    </source>
</evidence>
<reference evidence="7" key="1">
    <citation type="submission" date="2022-11" db="EMBL/GenBank/DDBJ databases">
        <title>High-quality draft genome sequence of Galbibacter sp. strain CMA-7.</title>
        <authorList>
            <person name="Wei L."/>
            <person name="Dong C."/>
            <person name="Shao Z."/>
        </authorList>
    </citation>
    <scope>NUCLEOTIDE SEQUENCE</scope>
    <source>
        <strain evidence="7">CMA-7</strain>
    </source>
</reference>
<protein>
    <submittedName>
        <fullName evidence="7">PKD domain-containing protein</fullName>
    </submittedName>
</protein>
<evidence type="ECO:0000256" key="4">
    <source>
        <dbReference type="ARBA" id="ARBA00022989"/>
    </source>
</evidence>
<dbReference type="SMART" id="SM00089">
    <property type="entry name" value="PKD"/>
    <property type="match status" value="3"/>
</dbReference>
<dbReference type="PANTHER" id="PTHR46730">
    <property type="entry name" value="POLYCYSTIN-1"/>
    <property type="match status" value="1"/>
</dbReference>
<keyword evidence="8" id="KW-1185">Reference proteome</keyword>
<dbReference type="Proteomes" id="UP001153642">
    <property type="component" value="Unassembled WGS sequence"/>
</dbReference>
<dbReference type="Gene3D" id="2.60.40.10">
    <property type="entry name" value="Immunoglobulins"/>
    <property type="match status" value="3"/>
</dbReference>
<sequence length="446" mass="48942">MSILLLATSSCTKEQAVPVQVDYDIVVVNDDFSAPVQVKINNKTTGADAYQWTLEGSISNTMNTSRNPGTIVYEKGGDYLIKLKASNQDGEAGEKSFPITVFDGIDLDFDVAIVKDDFSPVEVNITNKTTGASTYEWTFEGGIPKTSTAQHPQNVVFTAPGDHKITLKAGTDFENYSQQRTITVKPYLEADFGWEVAFQDDDYQAPVTLTMTNNSISATEYQWTFDRGLPQTSTEEAPTATFDTPGVHSITLKVTNGKETKEVTKTFEVFPDTNLSTHKNVKLGINTAHNNNNIGAFFSTTTREVYTKNGVSTETGKEIDIVFFGLDGTFSFNKFIAPDKVTEETTFSAIPNATHTKFINTQENCGCGVSMSVAEFDSMEDDSLLKNLTIEETNAGSQHFTNEVSPRIVLFETADGRKGAIKITAFIKEGSDSYILIDIKAQKESN</sequence>
<feature type="domain" description="PKD" evidence="6">
    <location>
        <begin position="221"/>
        <end position="256"/>
    </location>
</feature>
<keyword evidence="4" id="KW-1133">Transmembrane helix</keyword>
<dbReference type="CDD" id="cd00146">
    <property type="entry name" value="PKD"/>
    <property type="match status" value="3"/>
</dbReference>
<accession>A0ABT6FWK5</accession>
<dbReference type="PANTHER" id="PTHR46730:SF1">
    <property type="entry name" value="PLAT DOMAIN-CONTAINING PROTEIN"/>
    <property type="match status" value="1"/>
</dbReference>
<keyword evidence="2" id="KW-0812">Transmembrane</keyword>